<evidence type="ECO:0000313" key="2">
    <source>
        <dbReference type="Proteomes" id="UP000827721"/>
    </source>
</evidence>
<keyword evidence="2" id="KW-1185">Reference proteome</keyword>
<protein>
    <submittedName>
        <fullName evidence="1">Uncharacterized protein</fullName>
    </submittedName>
</protein>
<accession>A0ABQ8H7K7</accession>
<name>A0ABQ8H7K7_9ROSI</name>
<dbReference type="EMBL" id="JAFEMO010000013">
    <property type="protein sequence ID" value="KAH7549896.1"/>
    <property type="molecule type" value="Genomic_DNA"/>
</dbReference>
<comment type="caution">
    <text evidence="1">The sequence shown here is derived from an EMBL/GenBank/DDBJ whole genome shotgun (WGS) entry which is preliminary data.</text>
</comment>
<proteinExistence type="predicted"/>
<evidence type="ECO:0000313" key="1">
    <source>
        <dbReference type="EMBL" id="KAH7549896.1"/>
    </source>
</evidence>
<gene>
    <name evidence="1" type="ORF">JRO89_XS13G0102000</name>
</gene>
<organism evidence="1 2">
    <name type="scientific">Xanthoceras sorbifolium</name>
    <dbReference type="NCBI Taxonomy" id="99658"/>
    <lineage>
        <taxon>Eukaryota</taxon>
        <taxon>Viridiplantae</taxon>
        <taxon>Streptophyta</taxon>
        <taxon>Embryophyta</taxon>
        <taxon>Tracheophyta</taxon>
        <taxon>Spermatophyta</taxon>
        <taxon>Magnoliopsida</taxon>
        <taxon>eudicotyledons</taxon>
        <taxon>Gunneridae</taxon>
        <taxon>Pentapetalae</taxon>
        <taxon>rosids</taxon>
        <taxon>malvids</taxon>
        <taxon>Sapindales</taxon>
        <taxon>Sapindaceae</taxon>
        <taxon>Xanthoceroideae</taxon>
        <taxon>Xanthoceras</taxon>
    </lineage>
</organism>
<reference evidence="1 2" key="1">
    <citation type="submission" date="2021-02" db="EMBL/GenBank/DDBJ databases">
        <title>Plant Genome Project.</title>
        <authorList>
            <person name="Zhang R.-G."/>
        </authorList>
    </citation>
    <scope>NUCLEOTIDE SEQUENCE [LARGE SCALE GENOMIC DNA]</scope>
    <source>
        <tissue evidence="1">Leaves</tissue>
    </source>
</reference>
<sequence length="98" mass="11304">MVATNGSEYFEYEIEAGREPFARASNAKTVEEDDEELMWVALARLPSQKQGNFALLRRMLLEETRRRRRVGLVVPKVEVRFRNLKVVADVQTGSRALH</sequence>
<dbReference type="Proteomes" id="UP000827721">
    <property type="component" value="Unassembled WGS sequence"/>
</dbReference>